<organism evidence="1 2">
    <name type="scientific">Pedosphaera parvula (strain Ellin514)</name>
    <dbReference type="NCBI Taxonomy" id="320771"/>
    <lineage>
        <taxon>Bacteria</taxon>
        <taxon>Pseudomonadati</taxon>
        <taxon>Verrucomicrobiota</taxon>
        <taxon>Pedosphaerae</taxon>
        <taxon>Pedosphaerales</taxon>
        <taxon>Pedosphaeraceae</taxon>
        <taxon>Pedosphaera</taxon>
    </lineage>
</organism>
<sequence length="287" mass="33213">MKPIPPVLRHIINLWTLVWYPSKKREWSLERKLKAVKEAGFDGFTSLLTPEHKKLGDKYDLMRVGYFASGNPEEFGKLLKQNKDAGAHHINVQLADHDTLAKVAVQLAKKLMAEGRRLGVEPAIEVHRDTCTETPEKTYALAEGYEKATGQLLPMTWDHSHLAIVKHLLPPYWERLNRRPDLIQRAQQFHFRPFNGHHCQVPVTNGRGKLTPEVLDYLPFVEKVMETWLETANPGREMIVVPEMGPLWLGYNLHSLPNSWEDAIILRSEIEKCWRRAIKKWKPKVND</sequence>
<dbReference type="AlphaFoldDB" id="B9XQ04"/>
<dbReference type="SUPFAM" id="SSF51658">
    <property type="entry name" value="Xylose isomerase-like"/>
    <property type="match status" value="1"/>
</dbReference>
<dbReference type="Gene3D" id="3.20.20.150">
    <property type="entry name" value="Divalent-metal-dependent TIM barrel enzymes"/>
    <property type="match status" value="1"/>
</dbReference>
<dbReference type="RefSeq" id="WP_007417890.1">
    <property type="nucleotide sequence ID" value="NZ_ABOX02000050.1"/>
</dbReference>
<dbReference type="InterPro" id="IPR036237">
    <property type="entry name" value="Xyl_isomerase-like_sf"/>
</dbReference>
<keyword evidence="2" id="KW-1185">Reference proteome</keyword>
<name>B9XQ04_PEDPL</name>
<comment type="caution">
    <text evidence="1">The sequence shown here is derived from an EMBL/GenBank/DDBJ whole genome shotgun (WGS) entry which is preliminary data.</text>
</comment>
<reference evidence="1 2" key="1">
    <citation type="journal article" date="2011" name="J. Bacteriol.">
        <title>Genome sequence of 'Pedosphaera parvula' Ellin514, an aerobic Verrucomicrobial isolate from pasture soil.</title>
        <authorList>
            <person name="Kant R."/>
            <person name="van Passel M.W."/>
            <person name="Sangwan P."/>
            <person name="Palva A."/>
            <person name="Lucas S."/>
            <person name="Copeland A."/>
            <person name="Lapidus A."/>
            <person name="Glavina Del Rio T."/>
            <person name="Dalin E."/>
            <person name="Tice H."/>
            <person name="Bruce D."/>
            <person name="Goodwin L."/>
            <person name="Pitluck S."/>
            <person name="Chertkov O."/>
            <person name="Larimer F.W."/>
            <person name="Land M.L."/>
            <person name="Hauser L."/>
            <person name="Brettin T.S."/>
            <person name="Detter J.C."/>
            <person name="Han S."/>
            <person name="de Vos W.M."/>
            <person name="Janssen P.H."/>
            <person name="Smidt H."/>
        </authorList>
    </citation>
    <scope>NUCLEOTIDE SEQUENCE [LARGE SCALE GENOMIC DNA]</scope>
    <source>
        <strain evidence="1 2">Ellin514</strain>
    </source>
</reference>
<dbReference type="STRING" id="320771.Cflav_PD1340"/>
<accession>B9XQ04</accession>
<proteinExistence type="predicted"/>
<evidence type="ECO:0000313" key="1">
    <source>
        <dbReference type="EMBL" id="EEF58101.1"/>
    </source>
</evidence>
<evidence type="ECO:0008006" key="3">
    <source>
        <dbReference type="Google" id="ProtNLM"/>
    </source>
</evidence>
<dbReference type="EMBL" id="ABOX02000050">
    <property type="protein sequence ID" value="EEF58101.1"/>
    <property type="molecule type" value="Genomic_DNA"/>
</dbReference>
<gene>
    <name evidence="1" type="ORF">Cflav_PD1340</name>
</gene>
<evidence type="ECO:0000313" key="2">
    <source>
        <dbReference type="Proteomes" id="UP000003688"/>
    </source>
</evidence>
<protein>
    <recommendedName>
        <fullName evidence="3">Xylose isomerase domain protein TIM barrel</fullName>
    </recommendedName>
</protein>
<dbReference type="Proteomes" id="UP000003688">
    <property type="component" value="Unassembled WGS sequence"/>
</dbReference>